<protein>
    <submittedName>
        <fullName evidence="1">Uncharacterized protein</fullName>
    </submittedName>
</protein>
<evidence type="ECO:0000313" key="1">
    <source>
        <dbReference type="EMBL" id="CAI9731779.1"/>
    </source>
</evidence>
<sequence>MYQSKNMDCCFKYSGDCHCNTYEKTEDHIVGFPSQSLRSRLRKWSTYNAVYNYWSGVRRSTSHTDNMQTLRISLQPVFNRIHTLHRGHST</sequence>
<name>A0AA36FC35_OCTVU</name>
<proteinExistence type="predicted"/>
<reference evidence="1" key="1">
    <citation type="submission" date="2023-08" db="EMBL/GenBank/DDBJ databases">
        <authorList>
            <person name="Alioto T."/>
            <person name="Alioto T."/>
            <person name="Gomez Garrido J."/>
        </authorList>
    </citation>
    <scope>NUCLEOTIDE SEQUENCE</scope>
</reference>
<evidence type="ECO:0000313" key="2">
    <source>
        <dbReference type="Proteomes" id="UP001162480"/>
    </source>
</evidence>
<organism evidence="1 2">
    <name type="scientific">Octopus vulgaris</name>
    <name type="common">Common octopus</name>
    <dbReference type="NCBI Taxonomy" id="6645"/>
    <lineage>
        <taxon>Eukaryota</taxon>
        <taxon>Metazoa</taxon>
        <taxon>Spiralia</taxon>
        <taxon>Lophotrochozoa</taxon>
        <taxon>Mollusca</taxon>
        <taxon>Cephalopoda</taxon>
        <taxon>Coleoidea</taxon>
        <taxon>Octopodiformes</taxon>
        <taxon>Octopoda</taxon>
        <taxon>Incirrata</taxon>
        <taxon>Octopodidae</taxon>
        <taxon>Octopus</taxon>
    </lineage>
</organism>
<accession>A0AA36FC35</accession>
<gene>
    <name evidence="1" type="ORF">OCTVUL_1B025484</name>
</gene>
<keyword evidence="2" id="KW-1185">Reference proteome</keyword>
<dbReference type="EMBL" id="OX597826">
    <property type="protein sequence ID" value="CAI9731779.1"/>
    <property type="molecule type" value="Genomic_DNA"/>
</dbReference>
<dbReference type="AlphaFoldDB" id="A0AA36FC35"/>
<dbReference type="Proteomes" id="UP001162480">
    <property type="component" value="Chromosome 13"/>
</dbReference>